<keyword evidence="1" id="KW-1133">Transmembrane helix</keyword>
<dbReference type="RefSeq" id="WP_203674292.1">
    <property type="nucleotide sequence ID" value="NZ_BONP01000012.1"/>
</dbReference>
<organism evidence="2 3">
    <name type="scientific">Cellulomonas phragmiteti</name>
    <dbReference type="NCBI Taxonomy" id="478780"/>
    <lineage>
        <taxon>Bacteria</taxon>
        <taxon>Bacillati</taxon>
        <taxon>Actinomycetota</taxon>
        <taxon>Actinomycetes</taxon>
        <taxon>Micrococcales</taxon>
        <taxon>Cellulomonadaceae</taxon>
        <taxon>Cellulomonas</taxon>
    </lineage>
</organism>
<keyword evidence="3" id="KW-1185">Reference proteome</keyword>
<sequence>MSTDRHPLADALDDAERSGADYEVPVALVRARVRHRRRVRAAARGGVACGAVVAVALALPAVLGGPGGVPPAAQGDWPAQFGRCGERVTVADDDEDAPVAVTLEPQDTIGADRLSMTSTWVRYDPEAVSDVGPAAFEALLLRDGVVVAVEDGAGRVVVPASELPEDPSVPGVGVWSHGAVLASCAQVPDGTGDPRVPAGVYELVVSQTVRWRAADGSAGSTRVSRQLRVTVTEFARPAAEPLPEECGSDTATLAARAGPEANPFAVTLDADVPAEVAAGGELRFTVSATNEGRSVVDAYVGRPSVLLTRDGRVVATPPGPSELALSAGISPGASIGYDATSSLVDCATGALADAFGPDEGHPLAPGDYEVWVGLDLLLTGRSLPAGESGDVHLLAGPWPVTLR</sequence>
<feature type="transmembrane region" description="Helical" evidence="1">
    <location>
        <begin position="41"/>
        <end position="63"/>
    </location>
</feature>
<keyword evidence="1" id="KW-0812">Transmembrane</keyword>
<reference evidence="2 3" key="1">
    <citation type="submission" date="2021-01" db="EMBL/GenBank/DDBJ databases">
        <title>Whole genome shotgun sequence of Cellulomonas phragmiteti NBRC 110785.</title>
        <authorList>
            <person name="Komaki H."/>
            <person name="Tamura T."/>
        </authorList>
    </citation>
    <scope>NUCLEOTIDE SEQUENCE [LARGE SCALE GENOMIC DNA]</scope>
    <source>
        <strain evidence="2 3">NBRC 110785</strain>
    </source>
</reference>
<comment type="caution">
    <text evidence="2">The sequence shown here is derived from an EMBL/GenBank/DDBJ whole genome shotgun (WGS) entry which is preliminary data.</text>
</comment>
<evidence type="ECO:0000256" key="1">
    <source>
        <dbReference type="SAM" id="Phobius"/>
    </source>
</evidence>
<accession>A0ABQ4DME5</accession>
<name>A0ABQ4DME5_9CELL</name>
<gene>
    <name evidence="2" type="ORF">Cph01nite_22920</name>
</gene>
<dbReference type="Proteomes" id="UP000614741">
    <property type="component" value="Unassembled WGS sequence"/>
</dbReference>
<evidence type="ECO:0000313" key="3">
    <source>
        <dbReference type="Proteomes" id="UP000614741"/>
    </source>
</evidence>
<evidence type="ECO:0000313" key="2">
    <source>
        <dbReference type="EMBL" id="GIG40530.1"/>
    </source>
</evidence>
<protein>
    <recommendedName>
        <fullName evidence="4">DUF11 domain-containing protein</fullName>
    </recommendedName>
</protein>
<evidence type="ECO:0008006" key="4">
    <source>
        <dbReference type="Google" id="ProtNLM"/>
    </source>
</evidence>
<dbReference type="EMBL" id="BONP01000012">
    <property type="protein sequence ID" value="GIG40530.1"/>
    <property type="molecule type" value="Genomic_DNA"/>
</dbReference>
<proteinExistence type="predicted"/>
<keyword evidence="1" id="KW-0472">Membrane</keyword>